<proteinExistence type="inferred from homology"/>
<accession>A0A9D2LUP2</accession>
<dbReference type="PANTHER" id="PTHR30126">
    <property type="entry name" value="HTH-TYPE TRANSCRIPTIONAL REGULATOR"/>
    <property type="match status" value="1"/>
</dbReference>
<evidence type="ECO:0000256" key="4">
    <source>
        <dbReference type="ARBA" id="ARBA00023163"/>
    </source>
</evidence>
<keyword evidence="4" id="KW-0804">Transcription</keyword>
<reference evidence="6" key="1">
    <citation type="journal article" date="2021" name="PeerJ">
        <title>Extensive microbial diversity within the chicken gut microbiome revealed by metagenomics and culture.</title>
        <authorList>
            <person name="Gilroy R."/>
            <person name="Ravi A."/>
            <person name="Getino M."/>
            <person name="Pursley I."/>
            <person name="Horton D.L."/>
            <person name="Alikhan N.F."/>
            <person name="Baker D."/>
            <person name="Gharbi K."/>
            <person name="Hall N."/>
            <person name="Watson M."/>
            <person name="Adriaenssens E.M."/>
            <person name="Foster-Nyarko E."/>
            <person name="Jarju S."/>
            <person name="Secka A."/>
            <person name="Antonio M."/>
            <person name="Oren A."/>
            <person name="Chaudhuri R.R."/>
            <person name="La Ragione R."/>
            <person name="Hildebrand F."/>
            <person name="Pallen M.J."/>
        </authorList>
    </citation>
    <scope>NUCLEOTIDE SEQUENCE</scope>
    <source>
        <strain evidence="6">ChiSjej1B19-5720</strain>
    </source>
</reference>
<keyword evidence="2" id="KW-0805">Transcription regulation</keyword>
<evidence type="ECO:0000313" key="6">
    <source>
        <dbReference type="EMBL" id="HJB29901.1"/>
    </source>
</evidence>
<dbReference type="PANTHER" id="PTHR30126:SF91">
    <property type="entry name" value="LYSR FAMILY TRANSCRIPTIONAL REGULATOR"/>
    <property type="match status" value="1"/>
</dbReference>
<protein>
    <submittedName>
        <fullName evidence="6">LysR family transcriptional regulator</fullName>
    </submittedName>
</protein>
<dbReference type="SUPFAM" id="SSF46785">
    <property type="entry name" value="Winged helix' DNA-binding domain"/>
    <property type="match status" value="1"/>
</dbReference>
<dbReference type="Proteomes" id="UP000823842">
    <property type="component" value="Unassembled WGS sequence"/>
</dbReference>
<dbReference type="Gene3D" id="1.10.10.10">
    <property type="entry name" value="Winged helix-like DNA-binding domain superfamily/Winged helix DNA-binding domain"/>
    <property type="match status" value="1"/>
</dbReference>
<dbReference type="InterPro" id="IPR000847">
    <property type="entry name" value="LysR_HTH_N"/>
</dbReference>
<keyword evidence="3" id="KW-0238">DNA-binding</keyword>
<dbReference type="InterPro" id="IPR005119">
    <property type="entry name" value="LysR_subst-bd"/>
</dbReference>
<feature type="domain" description="HTH lysR-type" evidence="5">
    <location>
        <begin position="2"/>
        <end position="59"/>
    </location>
</feature>
<dbReference type="AlphaFoldDB" id="A0A9D2LUP2"/>
<dbReference type="InterPro" id="IPR036388">
    <property type="entry name" value="WH-like_DNA-bd_sf"/>
</dbReference>
<gene>
    <name evidence="6" type="ORF">IAA06_14095</name>
</gene>
<sequence>MLTLRHLTIFKTVAETGNFTKAAQKLYITQSAVSHTIRELEEYTGTSLFDRLSRQVRLTAQGRLLLDEILPILASCDALEERIRHLEMQAPLRIVSSITIAAFLLPRILNQLKEKLPDLLPYVTVESASDAIRTLSKGEADIAFLEGAQPQGPFHCIHFSDYSLVTVCAPGYFKENAPAALTLEEFIQEKLLLREPGSAIRDTLDSTLFILGHTARPLWTSVNSTALLEAAKAGLGITVLPEMLVKEEIKKGTLLPLHIENLALKNDMIAVYHKDKYLTPGLTTLLSCTVNESLSS</sequence>
<evidence type="ECO:0000313" key="7">
    <source>
        <dbReference type="Proteomes" id="UP000823842"/>
    </source>
</evidence>
<dbReference type="Gene3D" id="3.40.190.10">
    <property type="entry name" value="Periplasmic binding protein-like II"/>
    <property type="match status" value="2"/>
</dbReference>
<organism evidence="6 7">
    <name type="scientific">Candidatus Blautia faecavium</name>
    <dbReference type="NCBI Taxonomy" id="2838487"/>
    <lineage>
        <taxon>Bacteria</taxon>
        <taxon>Bacillati</taxon>
        <taxon>Bacillota</taxon>
        <taxon>Clostridia</taxon>
        <taxon>Lachnospirales</taxon>
        <taxon>Lachnospiraceae</taxon>
        <taxon>Blautia</taxon>
    </lineage>
</organism>
<dbReference type="GO" id="GO:0000976">
    <property type="term" value="F:transcription cis-regulatory region binding"/>
    <property type="evidence" value="ECO:0007669"/>
    <property type="project" value="TreeGrafter"/>
</dbReference>
<dbReference type="FunFam" id="1.10.10.10:FF:000001">
    <property type="entry name" value="LysR family transcriptional regulator"/>
    <property type="match status" value="1"/>
</dbReference>
<dbReference type="SUPFAM" id="SSF53850">
    <property type="entry name" value="Periplasmic binding protein-like II"/>
    <property type="match status" value="1"/>
</dbReference>
<dbReference type="Pfam" id="PF03466">
    <property type="entry name" value="LysR_substrate"/>
    <property type="match status" value="1"/>
</dbReference>
<evidence type="ECO:0000256" key="1">
    <source>
        <dbReference type="ARBA" id="ARBA00009437"/>
    </source>
</evidence>
<name>A0A9D2LUP2_9FIRM</name>
<dbReference type="PRINTS" id="PR00039">
    <property type="entry name" value="HTHLYSR"/>
</dbReference>
<evidence type="ECO:0000256" key="3">
    <source>
        <dbReference type="ARBA" id="ARBA00023125"/>
    </source>
</evidence>
<dbReference type="GO" id="GO:0003700">
    <property type="term" value="F:DNA-binding transcription factor activity"/>
    <property type="evidence" value="ECO:0007669"/>
    <property type="project" value="InterPro"/>
</dbReference>
<comment type="similarity">
    <text evidence="1">Belongs to the LysR transcriptional regulatory family.</text>
</comment>
<evidence type="ECO:0000256" key="2">
    <source>
        <dbReference type="ARBA" id="ARBA00023015"/>
    </source>
</evidence>
<comment type="caution">
    <text evidence="6">The sequence shown here is derived from an EMBL/GenBank/DDBJ whole genome shotgun (WGS) entry which is preliminary data.</text>
</comment>
<dbReference type="Pfam" id="PF00126">
    <property type="entry name" value="HTH_1"/>
    <property type="match status" value="1"/>
</dbReference>
<dbReference type="InterPro" id="IPR036390">
    <property type="entry name" value="WH_DNA-bd_sf"/>
</dbReference>
<evidence type="ECO:0000259" key="5">
    <source>
        <dbReference type="PROSITE" id="PS50931"/>
    </source>
</evidence>
<reference evidence="6" key="2">
    <citation type="submission" date="2021-04" db="EMBL/GenBank/DDBJ databases">
        <authorList>
            <person name="Gilroy R."/>
        </authorList>
    </citation>
    <scope>NUCLEOTIDE SEQUENCE</scope>
    <source>
        <strain evidence="6">ChiSjej1B19-5720</strain>
    </source>
</reference>
<dbReference type="EMBL" id="DWYZ01000269">
    <property type="protein sequence ID" value="HJB29901.1"/>
    <property type="molecule type" value="Genomic_DNA"/>
</dbReference>
<dbReference type="PROSITE" id="PS50931">
    <property type="entry name" value="HTH_LYSR"/>
    <property type="match status" value="1"/>
</dbReference>